<dbReference type="HOGENOM" id="CLU_096072_4_2_9"/>
<evidence type="ECO:0000256" key="7">
    <source>
        <dbReference type="PIRSR" id="PIRSR602481-1"/>
    </source>
</evidence>
<evidence type="ECO:0000256" key="6">
    <source>
        <dbReference type="ARBA" id="ARBA00023163"/>
    </source>
</evidence>
<dbReference type="InterPro" id="IPR036390">
    <property type="entry name" value="WH_DNA-bd_sf"/>
</dbReference>
<reference evidence="9 10" key="1">
    <citation type="journal article" date="2009" name="PLoS ONE">
        <title>Genome analysis of the anaerobic thermohalophilic bacterium Halothermothrix orenii.</title>
        <authorList>
            <person name="Mavromatis K."/>
            <person name="Ivanova N."/>
            <person name="Anderson I."/>
            <person name="Lykidis A."/>
            <person name="Hooper S.D."/>
            <person name="Sun H."/>
            <person name="Kunin V."/>
            <person name="Lapidus A."/>
            <person name="Hugenholtz P."/>
            <person name="Patel B."/>
            <person name="Kyrpides N.C."/>
        </authorList>
    </citation>
    <scope>NUCLEOTIDE SEQUENCE [LARGE SCALE GENOMIC DNA]</scope>
    <source>
        <strain evidence="10">H 168 / OCM 544 / DSM 9562</strain>
    </source>
</reference>
<keyword evidence="8" id="KW-0408">Iron</keyword>
<evidence type="ECO:0000256" key="2">
    <source>
        <dbReference type="ARBA" id="ARBA00022491"/>
    </source>
</evidence>
<dbReference type="GO" id="GO:0003700">
    <property type="term" value="F:DNA-binding transcription factor activity"/>
    <property type="evidence" value="ECO:0007669"/>
    <property type="project" value="InterPro"/>
</dbReference>
<comment type="similarity">
    <text evidence="1">Belongs to the Fur family.</text>
</comment>
<dbReference type="Gene3D" id="3.30.1490.190">
    <property type="match status" value="1"/>
</dbReference>
<keyword evidence="10" id="KW-1185">Reference proteome</keyword>
<keyword evidence="6" id="KW-0804">Transcription</keyword>
<feature type="binding site" evidence="8">
    <location>
        <position position="102"/>
    </location>
    <ligand>
        <name>Fe cation</name>
        <dbReference type="ChEBI" id="CHEBI:24875"/>
    </ligand>
</feature>
<comment type="cofactor">
    <cofactor evidence="7">
        <name>Zn(2+)</name>
        <dbReference type="ChEBI" id="CHEBI:29105"/>
    </cofactor>
    <text evidence="7">Binds 1 zinc ion per subunit.</text>
</comment>
<keyword evidence="2" id="KW-0678">Repressor</keyword>
<evidence type="ECO:0000256" key="3">
    <source>
        <dbReference type="ARBA" id="ARBA00022833"/>
    </source>
</evidence>
<dbReference type="GO" id="GO:0045892">
    <property type="term" value="P:negative regulation of DNA-templated transcription"/>
    <property type="evidence" value="ECO:0007669"/>
    <property type="project" value="TreeGrafter"/>
</dbReference>
<feature type="binding site" evidence="7">
    <location>
        <position position="130"/>
    </location>
    <ligand>
        <name>Zn(2+)</name>
        <dbReference type="ChEBI" id="CHEBI:29105"/>
    </ligand>
</feature>
<evidence type="ECO:0000256" key="8">
    <source>
        <dbReference type="PIRSR" id="PIRSR602481-2"/>
    </source>
</evidence>
<keyword evidence="5" id="KW-0238">DNA-binding</keyword>
<dbReference type="GO" id="GO:1900376">
    <property type="term" value="P:regulation of secondary metabolite biosynthetic process"/>
    <property type="evidence" value="ECO:0007669"/>
    <property type="project" value="TreeGrafter"/>
</dbReference>
<keyword evidence="4" id="KW-0805">Transcription regulation</keyword>
<dbReference type="InterPro" id="IPR002481">
    <property type="entry name" value="FUR"/>
</dbReference>
<dbReference type="InterPro" id="IPR036388">
    <property type="entry name" value="WH-like_DNA-bd_sf"/>
</dbReference>
<feature type="binding site" evidence="7">
    <location>
        <position position="87"/>
    </location>
    <ligand>
        <name>Zn(2+)</name>
        <dbReference type="ChEBI" id="CHEBI:29105"/>
    </ligand>
</feature>
<dbReference type="Pfam" id="PF01475">
    <property type="entry name" value="FUR"/>
    <property type="match status" value="1"/>
</dbReference>
<dbReference type="Gene3D" id="1.10.10.10">
    <property type="entry name" value="Winged helix-like DNA-binding domain superfamily/Winged helix DNA-binding domain"/>
    <property type="match status" value="1"/>
</dbReference>
<dbReference type="OrthoDB" id="8659436at2"/>
<dbReference type="KEGG" id="hor:Hore_08960"/>
<dbReference type="InterPro" id="IPR043135">
    <property type="entry name" value="Fur_C"/>
</dbReference>
<dbReference type="RefSeq" id="WP_012635839.1">
    <property type="nucleotide sequence ID" value="NC_011899.1"/>
</dbReference>
<evidence type="ECO:0000313" key="10">
    <source>
        <dbReference type="Proteomes" id="UP000000719"/>
    </source>
</evidence>
<evidence type="ECO:0000256" key="1">
    <source>
        <dbReference type="ARBA" id="ARBA00007957"/>
    </source>
</evidence>
<comment type="cofactor">
    <cofactor evidence="8">
        <name>Mn(2+)</name>
        <dbReference type="ChEBI" id="CHEBI:29035"/>
    </cofactor>
    <cofactor evidence="8">
        <name>Fe(2+)</name>
        <dbReference type="ChEBI" id="CHEBI:29033"/>
    </cofactor>
    <text evidence="8">Binds 1 Mn(2+) or Fe(2+) ion per subunit.</text>
</comment>
<gene>
    <name evidence="9" type="ordered locus">Hore_08960</name>
</gene>
<dbReference type="CDD" id="cd07153">
    <property type="entry name" value="Fur_like"/>
    <property type="match status" value="1"/>
</dbReference>
<organism evidence="9 10">
    <name type="scientific">Halothermothrix orenii (strain H 168 / OCM 544 / DSM 9562)</name>
    <dbReference type="NCBI Taxonomy" id="373903"/>
    <lineage>
        <taxon>Bacteria</taxon>
        <taxon>Bacillati</taxon>
        <taxon>Bacillota</taxon>
        <taxon>Clostridia</taxon>
        <taxon>Halanaerobiales</taxon>
        <taxon>Halothermotrichaceae</taxon>
        <taxon>Halothermothrix</taxon>
    </lineage>
</organism>
<dbReference type="EMBL" id="CP001098">
    <property type="protein sequence ID" value="ACL69652.1"/>
    <property type="molecule type" value="Genomic_DNA"/>
</dbReference>
<dbReference type="Proteomes" id="UP000000719">
    <property type="component" value="Chromosome"/>
</dbReference>
<dbReference type="eggNOG" id="COG0735">
    <property type="taxonomic scope" value="Bacteria"/>
</dbReference>
<feature type="binding site" evidence="7">
    <location>
        <position position="127"/>
    </location>
    <ligand>
        <name>Zn(2+)</name>
        <dbReference type="ChEBI" id="CHEBI:29105"/>
    </ligand>
</feature>
<proteinExistence type="inferred from homology"/>
<dbReference type="PANTHER" id="PTHR33202">
    <property type="entry name" value="ZINC UPTAKE REGULATION PROTEIN"/>
    <property type="match status" value="1"/>
</dbReference>
<evidence type="ECO:0000313" key="9">
    <source>
        <dbReference type="EMBL" id="ACL69652.1"/>
    </source>
</evidence>
<evidence type="ECO:0000256" key="4">
    <source>
        <dbReference type="ARBA" id="ARBA00023015"/>
    </source>
</evidence>
<accession>B8CWI3</accession>
<dbReference type="PANTHER" id="PTHR33202:SF7">
    <property type="entry name" value="FERRIC UPTAKE REGULATION PROTEIN"/>
    <property type="match status" value="1"/>
</dbReference>
<feature type="binding site" evidence="8">
    <location>
        <position position="119"/>
    </location>
    <ligand>
        <name>Fe cation</name>
        <dbReference type="ChEBI" id="CHEBI:24875"/>
    </ligand>
</feature>
<keyword evidence="7" id="KW-0479">Metal-binding</keyword>
<name>B8CWI3_HALOH</name>
<dbReference type="AlphaFoldDB" id="B8CWI3"/>
<feature type="binding site" evidence="7">
    <location>
        <position position="90"/>
    </location>
    <ligand>
        <name>Zn(2+)</name>
        <dbReference type="ChEBI" id="CHEBI:29105"/>
    </ligand>
</feature>
<keyword evidence="3 7" id="KW-0862">Zinc</keyword>
<dbReference type="SUPFAM" id="SSF46785">
    <property type="entry name" value="Winged helix' DNA-binding domain"/>
    <property type="match status" value="1"/>
</dbReference>
<protein>
    <submittedName>
        <fullName evidence="9">Ferric uptake regulator, Fur family</fullName>
    </submittedName>
</protein>
<dbReference type="GO" id="GO:0000976">
    <property type="term" value="F:transcription cis-regulatory region binding"/>
    <property type="evidence" value="ECO:0007669"/>
    <property type="project" value="TreeGrafter"/>
</dbReference>
<sequence length="134" mass="15684">MVKNKRKKTRMTKQRKAILKVLKSTKSHPTADWVYEQVKEEIPNISLGTVYRNLNVLAEMGKIMVLDYGSTYSRYDGNPENHYHFKCLECGRVYDVDIPVKESLNKEVNENTAFKVTYHRTEFYGVCPECQNKN</sequence>
<dbReference type="GO" id="GO:0008270">
    <property type="term" value="F:zinc ion binding"/>
    <property type="evidence" value="ECO:0007669"/>
    <property type="project" value="TreeGrafter"/>
</dbReference>
<dbReference type="STRING" id="373903.Hore_08960"/>
<evidence type="ECO:0000256" key="5">
    <source>
        <dbReference type="ARBA" id="ARBA00023125"/>
    </source>
</evidence>